<dbReference type="InterPro" id="IPR011009">
    <property type="entry name" value="Kinase-like_dom_sf"/>
</dbReference>
<evidence type="ECO:0000256" key="4">
    <source>
        <dbReference type="ARBA" id="ARBA00022741"/>
    </source>
</evidence>
<dbReference type="GO" id="GO:0004674">
    <property type="term" value="F:protein serine/threonine kinase activity"/>
    <property type="evidence" value="ECO:0007669"/>
    <property type="project" value="UniProtKB-KW"/>
</dbReference>
<proteinExistence type="inferred from homology"/>
<evidence type="ECO:0000256" key="3">
    <source>
        <dbReference type="ARBA" id="ARBA00022679"/>
    </source>
</evidence>
<organism evidence="10 11">
    <name type="scientific">Piloderma croceum (strain F 1598)</name>
    <dbReference type="NCBI Taxonomy" id="765440"/>
    <lineage>
        <taxon>Eukaryota</taxon>
        <taxon>Fungi</taxon>
        <taxon>Dikarya</taxon>
        <taxon>Basidiomycota</taxon>
        <taxon>Agaricomycotina</taxon>
        <taxon>Agaricomycetes</taxon>
        <taxon>Agaricomycetidae</taxon>
        <taxon>Atheliales</taxon>
        <taxon>Atheliaceae</taxon>
        <taxon>Piloderma</taxon>
    </lineage>
</organism>
<dbReference type="PANTHER" id="PTHR48016">
    <property type="entry name" value="MAP KINASE KINASE KINASE SSK2-RELATED-RELATED"/>
    <property type="match status" value="1"/>
</dbReference>
<dbReference type="SUPFAM" id="SSF56112">
    <property type="entry name" value="Protein kinase-like (PK-like)"/>
    <property type="match status" value="1"/>
</dbReference>
<evidence type="ECO:0000256" key="7">
    <source>
        <dbReference type="PROSITE-ProRule" id="PRU10141"/>
    </source>
</evidence>
<evidence type="ECO:0000313" key="10">
    <source>
        <dbReference type="EMBL" id="KIM85450.1"/>
    </source>
</evidence>
<feature type="region of interest" description="Disordered" evidence="8">
    <location>
        <begin position="1"/>
        <end position="80"/>
    </location>
</feature>
<evidence type="ECO:0000256" key="5">
    <source>
        <dbReference type="ARBA" id="ARBA00022777"/>
    </source>
</evidence>
<dbReference type="InterPro" id="IPR017441">
    <property type="entry name" value="Protein_kinase_ATP_BS"/>
</dbReference>
<dbReference type="OrthoDB" id="1043025at2759"/>
<reference evidence="10 11" key="1">
    <citation type="submission" date="2014-04" db="EMBL/GenBank/DDBJ databases">
        <authorList>
            <consortium name="DOE Joint Genome Institute"/>
            <person name="Kuo A."/>
            <person name="Tarkka M."/>
            <person name="Buscot F."/>
            <person name="Kohler A."/>
            <person name="Nagy L.G."/>
            <person name="Floudas D."/>
            <person name="Copeland A."/>
            <person name="Barry K.W."/>
            <person name="Cichocki N."/>
            <person name="Veneault-Fourrey C."/>
            <person name="LaButti K."/>
            <person name="Lindquist E.A."/>
            <person name="Lipzen A."/>
            <person name="Lundell T."/>
            <person name="Morin E."/>
            <person name="Murat C."/>
            <person name="Sun H."/>
            <person name="Tunlid A."/>
            <person name="Henrissat B."/>
            <person name="Grigoriev I.V."/>
            <person name="Hibbett D.S."/>
            <person name="Martin F."/>
            <person name="Nordberg H.P."/>
            <person name="Cantor M.N."/>
            <person name="Hua S.X."/>
        </authorList>
    </citation>
    <scope>NUCLEOTIDE SEQUENCE [LARGE SCALE GENOMIC DNA]</scope>
    <source>
        <strain evidence="10 11">F 1598</strain>
    </source>
</reference>
<evidence type="ECO:0000256" key="2">
    <source>
        <dbReference type="ARBA" id="ARBA00022527"/>
    </source>
</evidence>
<dbReference type="PROSITE" id="PS50011">
    <property type="entry name" value="PROTEIN_KINASE_DOM"/>
    <property type="match status" value="1"/>
</dbReference>
<dbReference type="CDD" id="cd06626">
    <property type="entry name" value="STKc_MEKK4"/>
    <property type="match status" value="1"/>
</dbReference>
<dbReference type="GO" id="GO:0038066">
    <property type="term" value="P:p38MAPK cascade"/>
    <property type="evidence" value="ECO:0007669"/>
    <property type="project" value="TreeGrafter"/>
</dbReference>
<keyword evidence="3" id="KW-0808">Transferase</keyword>
<dbReference type="Gene3D" id="3.30.200.20">
    <property type="entry name" value="Phosphorylase Kinase, domain 1"/>
    <property type="match status" value="1"/>
</dbReference>
<name>A0A0C3FMT5_PILCF</name>
<evidence type="ECO:0000256" key="6">
    <source>
        <dbReference type="ARBA" id="ARBA00022840"/>
    </source>
</evidence>
<feature type="region of interest" description="Disordered" evidence="8">
    <location>
        <begin position="1220"/>
        <end position="1239"/>
    </location>
</feature>
<evidence type="ECO:0000256" key="1">
    <source>
        <dbReference type="ARBA" id="ARBA00006529"/>
    </source>
</evidence>
<dbReference type="FunCoup" id="A0A0C3FMT5">
    <property type="interactions" value="439"/>
</dbReference>
<comment type="similarity">
    <text evidence="1">Belongs to the protein kinase superfamily. STE Ser/Thr protein kinase family. MAP kinase kinase kinase subfamily.</text>
</comment>
<reference evidence="11" key="2">
    <citation type="submission" date="2015-01" db="EMBL/GenBank/DDBJ databases">
        <title>Evolutionary Origins and Diversification of the Mycorrhizal Mutualists.</title>
        <authorList>
            <consortium name="DOE Joint Genome Institute"/>
            <consortium name="Mycorrhizal Genomics Consortium"/>
            <person name="Kohler A."/>
            <person name="Kuo A."/>
            <person name="Nagy L.G."/>
            <person name="Floudas D."/>
            <person name="Copeland A."/>
            <person name="Barry K.W."/>
            <person name="Cichocki N."/>
            <person name="Veneault-Fourrey C."/>
            <person name="LaButti K."/>
            <person name="Lindquist E.A."/>
            <person name="Lipzen A."/>
            <person name="Lundell T."/>
            <person name="Morin E."/>
            <person name="Murat C."/>
            <person name="Riley R."/>
            <person name="Ohm R."/>
            <person name="Sun H."/>
            <person name="Tunlid A."/>
            <person name="Henrissat B."/>
            <person name="Grigoriev I.V."/>
            <person name="Hibbett D.S."/>
            <person name="Martin F."/>
        </authorList>
    </citation>
    <scope>NUCLEOTIDE SEQUENCE [LARGE SCALE GENOMIC DNA]</scope>
    <source>
        <strain evidence="11">F 1598</strain>
    </source>
</reference>
<evidence type="ECO:0000313" key="11">
    <source>
        <dbReference type="Proteomes" id="UP000054166"/>
    </source>
</evidence>
<dbReference type="PROSITE" id="PS00107">
    <property type="entry name" value="PROTEIN_KINASE_ATP"/>
    <property type="match status" value="1"/>
</dbReference>
<evidence type="ECO:0000256" key="8">
    <source>
        <dbReference type="SAM" id="MobiDB-lite"/>
    </source>
</evidence>
<dbReference type="GO" id="GO:0005524">
    <property type="term" value="F:ATP binding"/>
    <property type="evidence" value="ECO:0007669"/>
    <property type="project" value="UniProtKB-UniRule"/>
</dbReference>
<protein>
    <recommendedName>
        <fullName evidence="9">Protein kinase domain-containing protein</fullName>
    </recommendedName>
</protein>
<feature type="compositionally biased region" description="Polar residues" evidence="8">
    <location>
        <begin position="1412"/>
        <end position="1423"/>
    </location>
</feature>
<feature type="compositionally biased region" description="Low complexity" evidence="8">
    <location>
        <begin position="55"/>
        <end position="77"/>
    </location>
</feature>
<dbReference type="InterPro" id="IPR008271">
    <property type="entry name" value="Ser/Thr_kinase_AS"/>
</dbReference>
<feature type="domain" description="Protein kinase" evidence="9">
    <location>
        <begin position="1066"/>
        <end position="1353"/>
    </location>
</feature>
<feature type="binding site" evidence="7">
    <location>
        <position position="1095"/>
    </location>
    <ligand>
        <name>ATP</name>
        <dbReference type="ChEBI" id="CHEBI:30616"/>
    </ligand>
</feature>
<keyword evidence="2" id="KW-0723">Serine/threonine-protein kinase</keyword>
<feature type="region of interest" description="Disordered" evidence="8">
    <location>
        <begin position="564"/>
        <end position="589"/>
    </location>
</feature>
<keyword evidence="6 7" id="KW-0067">ATP-binding</keyword>
<keyword evidence="5" id="KW-0418">Kinase</keyword>
<dbReference type="InterPro" id="IPR050538">
    <property type="entry name" value="MAP_kinase_kinase_kinase"/>
</dbReference>
<dbReference type="PROSITE" id="PS00108">
    <property type="entry name" value="PROTEIN_KINASE_ST"/>
    <property type="match status" value="1"/>
</dbReference>
<dbReference type="HOGENOM" id="CLU_001999_1_0_1"/>
<dbReference type="SMART" id="SM00220">
    <property type="entry name" value="S_TKc"/>
    <property type="match status" value="1"/>
</dbReference>
<dbReference type="InParanoid" id="A0A0C3FMT5"/>
<keyword evidence="11" id="KW-1185">Reference proteome</keyword>
<feature type="region of interest" description="Disordered" evidence="8">
    <location>
        <begin position="1400"/>
        <end position="1423"/>
    </location>
</feature>
<keyword evidence="4 7" id="KW-0547">Nucleotide-binding</keyword>
<dbReference type="Proteomes" id="UP000054166">
    <property type="component" value="Unassembled WGS sequence"/>
</dbReference>
<dbReference type="Gene3D" id="1.10.510.10">
    <property type="entry name" value="Transferase(Phosphotransferase) domain 1"/>
    <property type="match status" value="1"/>
</dbReference>
<dbReference type="Pfam" id="PF00069">
    <property type="entry name" value="Pkinase"/>
    <property type="match status" value="1"/>
</dbReference>
<evidence type="ECO:0000259" key="9">
    <source>
        <dbReference type="PROSITE" id="PS50011"/>
    </source>
</evidence>
<accession>A0A0C3FMT5</accession>
<sequence>MRKHTPTLYAHPEQESVGPNDEIWDVQAPRVYMTSMSSNNSSGGRSRMKVRPKPSYSSSASSSSTSALNSTSGTSSSHVPKYSDIYSQFVRRYRSEPGVEDDPRNDPDSHYFQRGLGQLVDAGDSDDEDLGRSTLAQGTENMDRFSALLLESDPIQPATLEDRERLEWQTMLASVLDGDVLKSEKTRIAVALESSDEEHNNVHMNIWLGLRAKINGKSEEEERKRIEERRLRMVDAVIDEIKAFQVEEGNSDTLSALKQVNALLRRLDMAQSLYPTLKAFYADKPATTEGSFQARCDTLITWSTVLSSLMRQIALLQRWTGSETLDVTQPNTSSELPIGAQPTPNAKEIADGTTFVERVLKEDSIQRTFEKGFLTTVHTFIGTARDAQVNLSAFFKEMNLPTFENELVPLISFPTKLVQASLRVRLDYVQRLKDPEVLIIDQNTEDLKISIGLACTLKRQYEAFLSPDPGGNWNLPQCISEDYDSTILEALSIFFKLIHWKLKSGVKGIYFKETDVLEAQWATFNDVSLTVNGGSSMVAEHLCAMTNKLMVRVTNYFDTQVRVPTSRDEHSSSRRNHASRGAQSKSAFQTHIQGSSIGNTKMTDEQMASWYGKILESVRLRYRKLQRFARLVTSISSRNSAEYNLEDVPLDMFIATLVATDHFLVYTQTYEEDGTYIVAPSVLRDRPDAIRRILLEAFHVDEIVTEDGIREVFNADFHEADCDEAGYLLVISPRSQFLWNGLVLMLEISKVDLDLKDNRVRLIANGSQRCLALAKQQFTEIFSPVDEDGEPIESSLGPLTCLTDQQAHLSVVNRELRKIARATNKLAESIVDSVHHVRSSLRVANGCQELLENWYTFASEHGQHAQKYMERSSLTKFNRLLIRLAISWVSFICDDCDPMDRKTFRWAVNALEFTLHRTKRNNILHLPDEQFELLRQKVASCMTLLISHFDILGARSILEARKEKERLEEVLRQQTFNALLDEGGGIRSLSPDAEDNLLAFGPYGYIDANTRMFWEKVSRSLRDLESGRTQIGSEQRLLGRVLDDNKPEDRSLVFLASSSSNIAIRWQQGRFIGAGAFGSVYLAVNLDSGSLMAVKEIKFQELSGLPNLYSQIKDELGVMEMLHHPNVVEYYGIEVHRDKVYIFEEYCQGGSLAALLEHGRIEDEGIIQVYTMQMLEGLAYLHSQGIVHRDIKPDNILLDHRGVIKFVDFGAAKILAKNQRSIQRSRRGPSDTPAPAQNFGNFGGGLGLNNSLTGTPMYMSPEIIKNDTRGRQGAMDIWSLGCVVLEFATGKKPWSNLDNEWAIMFHIGVATQHPPLPEPGQLSELGINFLKQCLIIDPMKRPTAAELMDHPWILDFRAALLSYEEAAVTSPPEQLPPEDEFETASVARQAAIIQEKEVEAIKSMTPDLTPPSDASATSSEDGH</sequence>
<dbReference type="EMBL" id="KN832985">
    <property type="protein sequence ID" value="KIM85450.1"/>
    <property type="molecule type" value="Genomic_DNA"/>
</dbReference>
<dbReference type="PANTHER" id="PTHR48016:SF32">
    <property type="entry name" value="MITOGEN-ACTIVATED PROTEIN KINASE KINASE KINASE 4"/>
    <property type="match status" value="1"/>
</dbReference>
<dbReference type="STRING" id="765440.A0A0C3FMT5"/>
<feature type="compositionally biased region" description="Low complexity" evidence="8">
    <location>
        <begin position="35"/>
        <end position="45"/>
    </location>
</feature>
<dbReference type="InterPro" id="IPR000719">
    <property type="entry name" value="Prot_kinase_dom"/>
</dbReference>
<gene>
    <name evidence="10" type="ORF">PILCRDRAFT_5751</name>
</gene>